<evidence type="ECO:0000256" key="2">
    <source>
        <dbReference type="SAM" id="Phobius"/>
    </source>
</evidence>
<accession>A0A917IU11</accession>
<organism evidence="3 4">
    <name type="scientific">Rothia aerolata</name>
    <dbReference type="NCBI Taxonomy" id="1812262"/>
    <lineage>
        <taxon>Bacteria</taxon>
        <taxon>Bacillati</taxon>
        <taxon>Actinomycetota</taxon>
        <taxon>Actinomycetes</taxon>
        <taxon>Micrococcales</taxon>
        <taxon>Micrococcaceae</taxon>
        <taxon>Rothia</taxon>
    </lineage>
</organism>
<feature type="region of interest" description="Disordered" evidence="1">
    <location>
        <begin position="1"/>
        <end position="60"/>
    </location>
</feature>
<feature type="compositionally biased region" description="Basic and acidic residues" evidence="1">
    <location>
        <begin position="1"/>
        <end position="12"/>
    </location>
</feature>
<keyword evidence="4" id="KW-1185">Reference proteome</keyword>
<comment type="caution">
    <text evidence="3">The sequence shown here is derived from an EMBL/GenBank/DDBJ whole genome shotgun (WGS) entry which is preliminary data.</text>
</comment>
<protein>
    <submittedName>
        <fullName evidence="3">Uncharacterized protein</fullName>
    </submittedName>
</protein>
<keyword evidence="2" id="KW-0472">Membrane</keyword>
<proteinExistence type="predicted"/>
<evidence type="ECO:0000256" key="1">
    <source>
        <dbReference type="SAM" id="MobiDB-lite"/>
    </source>
</evidence>
<feature type="compositionally biased region" description="Basic and acidic residues" evidence="1">
    <location>
        <begin position="49"/>
        <end position="58"/>
    </location>
</feature>
<reference evidence="3 4" key="1">
    <citation type="journal article" date="2014" name="Int. J. Syst. Evol. Microbiol.">
        <title>Complete genome sequence of Corynebacterium casei LMG S-19264T (=DSM 44701T), isolated from a smear-ripened cheese.</title>
        <authorList>
            <consortium name="US DOE Joint Genome Institute (JGI-PGF)"/>
            <person name="Walter F."/>
            <person name="Albersmeier A."/>
            <person name="Kalinowski J."/>
            <person name="Ruckert C."/>
        </authorList>
    </citation>
    <scope>NUCLEOTIDE SEQUENCE [LARGE SCALE GENOMIC DNA]</scope>
    <source>
        <strain evidence="3 4">CCM 8669</strain>
    </source>
</reference>
<dbReference type="AlphaFoldDB" id="A0A917IU11"/>
<sequence>MSSEKVSSERASAHTSAGTAGHHTHHHGSDQLHSESEKRSNVETLGLQKEGRGFEEAHGPTYSGQGQIGSSLVIFVILFVVFLLGLYMLGFYPEGIVGSHGVVPWLIALVLLIVPWGIVYHLMSSKTNTENRENGVDLTMR</sequence>
<dbReference type="RefSeq" id="WP_188359660.1">
    <property type="nucleotide sequence ID" value="NZ_BMDC01000002.1"/>
</dbReference>
<keyword evidence="2" id="KW-0812">Transmembrane</keyword>
<gene>
    <name evidence="3" type="ORF">GCM10007359_14070</name>
</gene>
<keyword evidence="2" id="KW-1133">Transmembrane helix</keyword>
<dbReference type="EMBL" id="BMDC01000002">
    <property type="protein sequence ID" value="GGH63121.1"/>
    <property type="molecule type" value="Genomic_DNA"/>
</dbReference>
<dbReference type="Proteomes" id="UP000600171">
    <property type="component" value="Unassembled WGS sequence"/>
</dbReference>
<evidence type="ECO:0000313" key="3">
    <source>
        <dbReference type="EMBL" id="GGH63121.1"/>
    </source>
</evidence>
<feature type="compositionally biased region" description="Basic and acidic residues" evidence="1">
    <location>
        <begin position="27"/>
        <end position="41"/>
    </location>
</feature>
<evidence type="ECO:0000313" key="4">
    <source>
        <dbReference type="Proteomes" id="UP000600171"/>
    </source>
</evidence>
<feature type="transmembrane region" description="Helical" evidence="2">
    <location>
        <begin position="72"/>
        <end position="90"/>
    </location>
</feature>
<feature type="transmembrane region" description="Helical" evidence="2">
    <location>
        <begin position="102"/>
        <end position="123"/>
    </location>
</feature>
<name>A0A917IU11_9MICC</name>